<name>A0AAT9J7E1_9VIRU</name>
<proteinExistence type="predicted"/>
<sequence length="144" mass="16789">MNKILLFLFLFSIILLPYHSFSVNASSLKDYPTGIHTYYVTPNKLTNMTLIKTSANYWENYGYHLKYSKINPEVIITLNNICNGDIMGSFNKTSHVINIYTYCIVHDSQYRFTEQVLEHELGHFLGFEHTADLKIMHPEIDYPS</sequence>
<reference evidence="1" key="2">
    <citation type="submission" date="2024-03" db="EMBL/GenBank/DDBJ databases">
        <authorList>
            <person name="Ni Y."/>
            <person name="Xu T."/>
            <person name="Yan S."/>
            <person name="Chen L."/>
            <person name="Wang Y."/>
        </authorList>
    </citation>
    <scope>NUCLEOTIDE SEQUENCE</scope>
    <source>
        <strain evidence="1">NTM1</strain>
    </source>
</reference>
<dbReference type="SUPFAM" id="SSF55486">
    <property type="entry name" value="Metalloproteases ('zincins'), catalytic domain"/>
    <property type="match status" value="1"/>
</dbReference>
<evidence type="ECO:0000313" key="1">
    <source>
        <dbReference type="EMBL" id="DBA52013.1"/>
    </source>
</evidence>
<accession>A0AAT9J7E1</accession>
<reference evidence="1" key="1">
    <citation type="journal article" date="2024" name="Environ. Microbiol. Rep.">
        <title>Hiding in plain sight: The discovery of complete genomes of 11 hypothetical spindle-shaped viruses that putatively infect mesophilic ammonia-oxidizing archaea.</title>
        <authorList>
            <person name="Ni Y."/>
            <person name="Xu T."/>
            <person name="Yan S."/>
            <person name="Chen L."/>
            <person name="Wang Y."/>
        </authorList>
    </citation>
    <scope>NUCLEOTIDE SEQUENCE</scope>
    <source>
        <strain evidence="1">NTM1</strain>
    </source>
</reference>
<dbReference type="InterPro" id="IPR024079">
    <property type="entry name" value="MetalloPept_cat_dom_sf"/>
</dbReference>
<organism evidence="1">
    <name type="scientific">Nitrosopumilaceae spindle-shaped virus</name>
    <dbReference type="NCBI Taxonomy" id="3065433"/>
    <lineage>
        <taxon>Viruses</taxon>
    </lineage>
</organism>
<dbReference type="Gene3D" id="3.40.390.10">
    <property type="entry name" value="Collagenase (Catalytic Domain)"/>
    <property type="match status" value="1"/>
</dbReference>
<dbReference type="EMBL" id="BK067788">
    <property type="protein sequence ID" value="DBA52013.1"/>
    <property type="molecule type" value="Genomic_DNA"/>
</dbReference>
<dbReference type="GO" id="GO:0008237">
    <property type="term" value="F:metallopeptidase activity"/>
    <property type="evidence" value="ECO:0007669"/>
    <property type="project" value="InterPro"/>
</dbReference>
<protein>
    <submittedName>
        <fullName evidence="1">ORF55</fullName>
    </submittedName>
</protein>